<dbReference type="Pfam" id="PF08376">
    <property type="entry name" value="NIT"/>
    <property type="match status" value="1"/>
</dbReference>
<dbReference type="RefSeq" id="WP_254576679.1">
    <property type="nucleotide sequence ID" value="NZ_CP100595.1"/>
</dbReference>
<keyword evidence="7" id="KW-1185">Reference proteome</keyword>
<evidence type="ECO:0000256" key="3">
    <source>
        <dbReference type="PROSITE-ProRule" id="PRU00284"/>
    </source>
</evidence>
<keyword evidence="3" id="KW-0807">Transducer</keyword>
<accession>A0ABY5E6W7</accession>
<dbReference type="InterPro" id="IPR004089">
    <property type="entry name" value="MCPsignal_dom"/>
</dbReference>
<feature type="transmembrane region" description="Helical" evidence="4">
    <location>
        <begin position="13"/>
        <end position="33"/>
    </location>
</feature>
<gene>
    <name evidence="6" type="ORF">NJU99_14840</name>
</gene>
<dbReference type="EMBL" id="CP100595">
    <property type="protein sequence ID" value="UTJ06500.1"/>
    <property type="molecule type" value="Genomic_DNA"/>
</dbReference>
<dbReference type="SMART" id="SM00283">
    <property type="entry name" value="MA"/>
    <property type="match status" value="1"/>
</dbReference>
<evidence type="ECO:0000313" key="7">
    <source>
        <dbReference type="Proteomes" id="UP001060012"/>
    </source>
</evidence>
<evidence type="ECO:0000313" key="6">
    <source>
        <dbReference type="EMBL" id="UTJ06500.1"/>
    </source>
</evidence>
<evidence type="ECO:0000256" key="2">
    <source>
        <dbReference type="ARBA" id="ARBA00029447"/>
    </source>
</evidence>
<dbReference type="Pfam" id="PF00015">
    <property type="entry name" value="MCPsignal"/>
    <property type="match status" value="1"/>
</dbReference>
<organism evidence="6 7">
    <name type="scientific">Arcobacter roscoffensis</name>
    <dbReference type="NCBI Taxonomy" id="2961520"/>
    <lineage>
        <taxon>Bacteria</taxon>
        <taxon>Pseudomonadati</taxon>
        <taxon>Campylobacterota</taxon>
        <taxon>Epsilonproteobacteria</taxon>
        <taxon>Campylobacterales</taxon>
        <taxon>Arcobacteraceae</taxon>
        <taxon>Arcobacter</taxon>
    </lineage>
</organism>
<reference evidence="6" key="1">
    <citation type="submission" date="2022-07" db="EMBL/GenBank/DDBJ databases">
        <title>Arcobacter roscoffensis sp. nov., a marine bacterium isolated from coastal seawater collected from Roscoff, France.</title>
        <authorList>
            <person name="Pascual J."/>
            <person name="Lepeaux C."/>
            <person name="Methner A."/>
            <person name="Overmann J."/>
        </authorList>
    </citation>
    <scope>NUCLEOTIDE SEQUENCE</scope>
    <source>
        <strain evidence="6">ARW1-2F2</strain>
    </source>
</reference>
<proteinExistence type="inferred from homology"/>
<evidence type="ECO:0000256" key="4">
    <source>
        <dbReference type="SAM" id="Phobius"/>
    </source>
</evidence>
<keyword evidence="1" id="KW-0145">Chemotaxis</keyword>
<dbReference type="InterPro" id="IPR051310">
    <property type="entry name" value="MCP_chemotaxis"/>
</dbReference>
<dbReference type="CDD" id="cd11386">
    <property type="entry name" value="MCP_signal"/>
    <property type="match status" value="1"/>
</dbReference>
<name>A0ABY5E6W7_9BACT</name>
<dbReference type="Gene3D" id="1.10.287.950">
    <property type="entry name" value="Methyl-accepting chemotaxis protein"/>
    <property type="match status" value="1"/>
</dbReference>
<evidence type="ECO:0000259" key="5">
    <source>
        <dbReference type="PROSITE" id="PS50111"/>
    </source>
</evidence>
<feature type="domain" description="Methyl-accepting transducer" evidence="5">
    <location>
        <begin position="497"/>
        <end position="726"/>
    </location>
</feature>
<protein>
    <submittedName>
        <fullName evidence="6">Methyl-accepting chemotaxis protein</fullName>
    </submittedName>
</protein>
<dbReference type="Proteomes" id="UP001060012">
    <property type="component" value="Chromosome"/>
</dbReference>
<keyword evidence="4" id="KW-1133">Transmembrane helix</keyword>
<sequence length="742" mass="82787">MNFLKNLPIKKKLLVSIIIPMLAILVVSSILLFQGFNKYKNYDKLEVLMNLNASISHLVHETQKERGATAGFIGSKGDKFKNILANQRELTNKKLNELNSFISSNNLYTILNEENSNRLKKVLNEIGKVNNIRSQVDGFNISLKNALGYYTNLNSMFLKYITLTAKQSLDNKITLETMAYYSFLESKERAGIERAVGSAIFGANKLLPGLQAKFITLIAQQDAHMSTFETLAIKEAVSFKNSSIQGEAVEEVNRLRKLIITNNNGQGDFSIDATHWFKTITKKINLLKKTDDYLSEMVINDTITKKEEALNKFILLTTFLVIVIVLTLLIASYNTRTMIESIMKIRHGIEVFFDFMNRKRNTFEHIDVRSKGELGEIAQFINKNLEVLEEELEQDMKCVGEAILVLNKLEQGSYHNQVMSMPANPQIRTFAKTINKMLLNQEALMNNILDELNKYTNYNYLSKIENKDIHGETKKLIDGINALGEAITSMLRENKNNGDTLSQNSKELSSNVEHLNSSALSQAASIEETAASVEETTASIREISSQAITMQELSKETLTYANEGKNLASQTQKSMEEINSATQEINEAITIIDQIAFQTNILSLNAAVEAATAGEAGKGFAVVAQEVRNLAGRSAEAAKDIKELVEKANLKAGEGKNSSEKMIEGFSKLNEKIESTSEIISSVTDSTQEQSRTISQINEAITKIDQLTQENAKVATNAKDIASKTNDIALEIIKNTDNKKFN</sequence>
<dbReference type="PANTHER" id="PTHR43531:SF11">
    <property type="entry name" value="METHYL-ACCEPTING CHEMOTAXIS PROTEIN 3"/>
    <property type="match status" value="1"/>
</dbReference>
<keyword evidence="4" id="KW-0812">Transmembrane</keyword>
<dbReference type="PROSITE" id="PS50111">
    <property type="entry name" value="CHEMOTAXIS_TRANSDUC_2"/>
    <property type="match status" value="1"/>
</dbReference>
<dbReference type="PANTHER" id="PTHR43531">
    <property type="entry name" value="PROTEIN ICFG"/>
    <property type="match status" value="1"/>
</dbReference>
<evidence type="ECO:0000256" key="1">
    <source>
        <dbReference type="ARBA" id="ARBA00022500"/>
    </source>
</evidence>
<dbReference type="InterPro" id="IPR013587">
    <property type="entry name" value="Nitrate/nitrite_sensing"/>
</dbReference>
<keyword evidence="4" id="KW-0472">Membrane</keyword>
<dbReference type="SUPFAM" id="SSF58104">
    <property type="entry name" value="Methyl-accepting chemotaxis protein (MCP) signaling domain"/>
    <property type="match status" value="1"/>
</dbReference>
<comment type="similarity">
    <text evidence="2">Belongs to the methyl-accepting chemotaxis (MCP) protein family.</text>
</comment>
<feature type="transmembrane region" description="Helical" evidence="4">
    <location>
        <begin position="313"/>
        <end position="333"/>
    </location>
</feature>